<dbReference type="EMBL" id="ABEU02000021">
    <property type="protein sequence ID" value="PNR31888.1"/>
    <property type="molecule type" value="Genomic_DNA"/>
</dbReference>
<reference evidence="1 3" key="1">
    <citation type="journal article" date="2008" name="Science">
        <title>The Physcomitrella genome reveals evolutionary insights into the conquest of land by plants.</title>
        <authorList>
            <person name="Rensing S."/>
            <person name="Lang D."/>
            <person name="Zimmer A."/>
            <person name="Terry A."/>
            <person name="Salamov A."/>
            <person name="Shapiro H."/>
            <person name="Nishiyama T."/>
            <person name="Perroud P.-F."/>
            <person name="Lindquist E."/>
            <person name="Kamisugi Y."/>
            <person name="Tanahashi T."/>
            <person name="Sakakibara K."/>
            <person name="Fujita T."/>
            <person name="Oishi K."/>
            <person name="Shin-I T."/>
            <person name="Kuroki Y."/>
            <person name="Toyoda A."/>
            <person name="Suzuki Y."/>
            <person name="Hashimoto A."/>
            <person name="Yamaguchi K."/>
            <person name="Sugano A."/>
            <person name="Kohara Y."/>
            <person name="Fujiyama A."/>
            <person name="Anterola A."/>
            <person name="Aoki S."/>
            <person name="Ashton N."/>
            <person name="Barbazuk W.B."/>
            <person name="Barker E."/>
            <person name="Bennetzen J."/>
            <person name="Bezanilla M."/>
            <person name="Blankenship R."/>
            <person name="Cho S.H."/>
            <person name="Dutcher S."/>
            <person name="Estelle M."/>
            <person name="Fawcett J.A."/>
            <person name="Gundlach H."/>
            <person name="Hanada K."/>
            <person name="Heyl A."/>
            <person name="Hicks K.A."/>
            <person name="Hugh J."/>
            <person name="Lohr M."/>
            <person name="Mayer K."/>
            <person name="Melkozernov A."/>
            <person name="Murata T."/>
            <person name="Nelson D."/>
            <person name="Pils B."/>
            <person name="Prigge M."/>
            <person name="Reiss B."/>
            <person name="Renner T."/>
            <person name="Rombauts S."/>
            <person name="Rushton P."/>
            <person name="Sanderfoot A."/>
            <person name="Schween G."/>
            <person name="Shiu S.-H."/>
            <person name="Stueber K."/>
            <person name="Theodoulou F.L."/>
            <person name="Tu H."/>
            <person name="Van de Peer Y."/>
            <person name="Verrier P.J."/>
            <person name="Waters E."/>
            <person name="Wood A."/>
            <person name="Yang L."/>
            <person name="Cove D."/>
            <person name="Cuming A."/>
            <person name="Hasebe M."/>
            <person name="Lucas S."/>
            <person name="Mishler D.B."/>
            <person name="Reski R."/>
            <person name="Grigoriev I."/>
            <person name="Quatrano R.S."/>
            <person name="Boore J.L."/>
        </authorList>
    </citation>
    <scope>NUCLEOTIDE SEQUENCE [LARGE SCALE GENOMIC DNA]</scope>
    <source>
        <strain evidence="2 3">cv. Gransden 2004</strain>
    </source>
</reference>
<name>A0A2K1IRJ6_PHYPA</name>
<evidence type="ECO:0000313" key="3">
    <source>
        <dbReference type="Proteomes" id="UP000006727"/>
    </source>
</evidence>
<accession>A0A2K1IRJ6</accession>
<keyword evidence="3" id="KW-1185">Reference proteome</keyword>
<dbReference type="EnsemblPlants" id="Pp3c21_10820V3.1">
    <property type="protein sequence ID" value="PAC:32915288.CDS.1"/>
    <property type="gene ID" value="Pp3c21_10820"/>
</dbReference>
<gene>
    <name evidence="1" type="ORF">PHYPA_026011</name>
</gene>
<reference evidence="2" key="3">
    <citation type="submission" date="2020-12" db="UniProtKB">
        <authorList>
            <consortium name="EnsemblPlants"/>
        </authorList>
    </citation>
    <scope>IDENTIFICATION</scope>
</reference>
<dbReference type="AlphaFoldDB" id="A0A2K1IRJ6"/>
<reference evidence="1 3" key="2">
    <citation type="journal article" date="2018" name="Plant J.">
        <title>The Physcomitrella patens chromosome-scale assembly reveals moss genome structure and evolution.</title>
        <authorList>
            <person name="Lang D."/>
            <person name="Ullrich K.K."/>
            <person name="Murat F."/>
            <person name="Fuchs J."/>
            <person name="Jenkins J."/>
            <person name="Haas F.B."/>
            <person name="Piednoel M."/>
            <person name="Gundlach H."/>
            <person name="Van Bel M."/>
            <person name="Meyberg R."/>
            <person name="Vives C."/>
            <person name="Morata J."/>
            <person name="Symeonidi A."/>
            <person name="Hiss M."/>
            <person name="Muchero W."/>
            <person name="Kamisugi Y."/>
            <person name="Saleh O."/>
            <person name="Blanc G."/>
            <person name="Decker E.L."/>
            <person name="van Gessel N."/>
            <person name="Grimwood J."/>
            <person name="Hayes R.D."/>
            <person name="Graham S.W."/>
            <person name="Gunter L.E."/>
            <person name="McDaniel S.F."/>
            <person name="Hoernstein S.N.W."/>
            <person name="Larsson A."/>
            <person name="Li F.W."/>
            <person name="Perroud P.F."/>
            <person name="Phillips J."/>
            <person name="Ranjan P."/>
            <person name="Rokshar D.S."/>
            <person name="Rothfels C.J."/>
            <person name="Schneider L."/>
            <person name="Shu S."/>
            <person name="Stevenson D.W."/>
            <person name="Thummler F."/>
            <person name="Tillich M."/>
            <person name="Villarreal Aguilar J.C."/>
            <person name="Widiez T."/>
            <person name="Wong G.K."/>
            <person name="Wymore A."/>
            <person name="Zhang Y."/>
            <person name="Zimmer A.D."/>
            <person name="Quatrano R.S."/>
            <person name="Mayer K.F.X."/>
            <person name="Goodstein D."/>
            <person name="Casacuberta J.M."/>
            <person name="Vandepoele K."/>
            <person name="Reski R."/>
            <person name="Cuming A.C."/>
            <person name="Tuskan G.A."/>
            <person name="Maumus F."/>
            <person name="Salse J."/>
            <person name="Schmutz J."/>
            <person name="Rensing S.A."/>
        </authorList>
    </citation>
    <scope>NUCLEOTIDE SEQUENCE [LARGE SCALE GENOMIC DNA]</scope>
    <source>
        <strain evidence="2 3">cv. Gransden 2004</strain>
    </source>
</reference>
<evidence type="ECO:0000313" key="2">
    <source>
        <dbReference type="EnsemblPlants" id="PAC:32915288.CDS.1"/>
    </source>
</evidence>
<sequence length="155" mass="17307">MQTTTSHLEFLKKNTKIAKPHKIQIPKTLHPEKNAKSHQIYDSQLANEQAHRSTIGAPLIVSTAPSNACRPDSLYNPRVKSAILHLLIPEALCITLAAMAVSTSSIPACSIRISKHYNDDDDDDNNVITKLTKTLRTTSRKTQNGYRSSEYRKKV</sequence>
<evidence type="ECO:0000313" key="1">
    <source>
        <dbReference type="EMBL" id="PNR31888.1"/>
    </source>
</evidence>
<dbReference type="Proteomes" id="UP000006727">
    <property type="component" value="Chromosome 21"/>
</dbReference>
<protein>
    <submittedName>
        <fullName evidence="1 2">Uncharacterized protein</fullName>
    </submittedName>
</protein>
<dbReference type="Gramene" id="Pp3c21_10820V3.1">
    <property type="protein sequence ID" value="PAC:32915288.CDS.1"/>
    <property type="gene ID" value="Pp3c21_10820"/>
</dbReference>
<proteinExistence type="predicted"/>
<dbReference type="InParanoid" id="A0A2K1IRJ6"/>
<organism evidence="1">
    <name type="scientific">Physcomitrium patens</name>
    <name type="common">Spreading-leaved earth moss</name>
    <name type="synonym">Physcomitrella patens</name>
    <dbReference type="NCBI Taxonomy" id="3218"/>
    <lineage>
        <taxon>Eukaryota</taxon>
        <taxon>Viridiplantae</taxon>
        <taxon>Streptophyta</taxon>
        <taxon>Embryophyta</taxon>
        <taxon>Bryophyta</taxon>
        <taxon>Bryophytina</taxon>
        <taxon>Bryopsida</taxon>
        <taxon>Funariidae</taxon>
        <taxon>Funariales</taxon>
        <taxon>Funariaceae</taxon>
        <taxon>Physcomitrium</taxon>
    </lineage>
</organism>